<protein>
    <submittedName>
        <fullName evidence="1">Uncharacterized protein</fullName>
    </submittedName>
</protein>
<dbReference type="Proteomes" id="UP000740926">
    <property type="component" value="Unassembled WGS sequence"/>
</dbReference>
<evidence type="ECO:0000313" key="2">
    <source>
        <dbReference type="Proteomes" id="UP000740926"/>
    </source>
</evidence>
<accession>A0A9P6Y2F7</accession>
<sequence>MQVVQANGRGVVALGEAAVIDLDGRWANQRLDGGAGSAQAWINGGRVQLESSHDVSLAAGSRISVDAGGRVDLQGKASAGKGGDIALLADSSQVTTDGSGRLQLDGRLSGLGGTGAGTLQRATGGKVTLADRARDDGSLWLSPTLLRSGFGQYDINGHAGLEVADGTRLDVRAPTLRVRQAAADAATAGEGLDAWTAPLSMPGSRTSCSAVATSTLPVL</sequence>
<proteinExistence type="predicted"/>
<reference evidence="1 2" key="1">
    <citation type="journal article" date="2020" name="Microb. Genom.">
        <title>Genetic diversity of clinical and environmental Mucorales isolates obtained from an investigation of mucormycosis cases among solid organ transplant recipients.</title>
        <authorList>
            <person name="Nguyen M.H."/>
            <person name="Kaul D."/>
            <person name="Muto C."/>
            <person name="Cheng S.J."/>
            <person name="Richter R.A."/>
            <person name="Bruno V.M."/>
            <person name="Liu G."/>
            <person name="Beyhan S."/>
            <person name="Sundermann A.J."/>
            <person name="Mounaud S."/>
            <person name="Pasculle A.W."/>
            <person name="Nierman W.C."/>
            <person name="Driscoll E."/>
            <person name="Cumbie R."/>
            <person name="Clancy C.J."/>
            <person name="Dupont C.L."/>
        </authorList>
    </citation>
    <scope>NUCLEOTIDE SEQUENCE [LARGE SCALE GENOMIC DNA]</scope>
    <source>
        <strain evidence="1 2">GL24</strain>
    </source>
</reference>
<evidence type="ECO:0000313" key="1">
    <source>
        <dbReference type="EMBL" id="KAG1537873.1"/>
    </source>
</evidence>
<keyword evidence="2" id="KW-1185">Reference proteome</keyword>
<organism evidence="1 2">
    <name type="scientific">Rhizopus delemar</name>
    <dbReference type="NCBI Taxonomy" id="936053"/>
    <lineage>
        <taxon>Eukaryota</taxon>
        <taxon>Fungi</taxon>
        <taxon>Fungi incertae sedis</taxon>
        <taxon>Mucoromycota</taxon>
        <taxon>Mucoromycotina</taxon>
        <taxon>Mucoromycetes</taxon>
        <taxon>Mucorales</taxon>
        <taxon>Mucorineae</taxon>
        <taxon>Rhizopodaceae</taxon>
        <taxon>Rhizopus</taxon>
    </lineage>
</organism>
<gene>
    <name evidence="1" type="ORF">G6F50_014777</name>
</gene>
<comment type="caution">
    <text evidence="1">The sequence shown here is derived from an EMBL/GenBank/DDBJ whole genome shotgun (WGS) entry which is preliminary data.</text>
</comment>
<name>A0A9P6Y2F7_9FUNG</name>
<dbReference type="AlphaFoldDB" id="A0A9P6Y2F7"/>
<dbReference type="EMBL" id="JAANIU010007413">
    <property type="protein sequence ID" value="KAG1537873.1"/>
    <property type="molecule type" value="Genomic_DNA"/>
</dbReference>